<evidence type="ECO:0000256" key="1">
    <source>
        <dbReference type="SAM" id="MobiDB-lite"/>
    </source>
</evidence>
<organism evidence="3 4">
    <name type="scientific">Byssochlamys spectabilis</name>
    <name type="common">Paecilomyces variotii</name>
    <dbReference type="NCBI Taxonomy" id="264951"/>
    <lineage>
        <taxon>Eukaryota</taxon>
        <taxon>Fungi</taxon>
        <taxon>Dikarya</taxon>
        <taxon>Ascomycota</taxon>
        <taxon>Pezizomycotina</taxon>
        <taxon>Eurotiomycetes</taxon>
        <taxon>Eurotiomycetidae</taxon>
        <taxon>Eurotiales</taxon>
        <taxon>Thermoascaceae</taxon>
        <taxon>Paecilomyces</taxon>
    </lineage>
</organism>
<keyword evidence="2" id="KW-0732">Signal</keyword>
<dbReference type="EMBL" id="RCNU01000008">
    <property type="protein sequence ID" value="RWQ93904.1"/>
    <property type="molecule type" value="Genomic_DNA"/>
</dbReference>
<dbReference type="Proteomes" id="UP000283841">
    <property type="component" value="Unassembled WGS sequence"/>
</dbReference>
<dbReference type="AlphaFoldDB" id="A0A443HQ40"/>
<dbReference type="VEuPathDB" id="FungiDB:C8Q69DRAFT_445819"/>
<feature type="chain" id="PRO_5019188247" evidence="2">
    <location>
        <begin position="18"/>
        <end position="310"/>
    </location>
</feature>
<evidence type="ECO:0000256" key="2">
    <source>
        <dbReference type="SAM" id="SignalP"/>
    </source>
</evidence>
<accession>A0A443HQ40</accession>
<name>A0A443HQ40_BYSSP</name>
<proteinExistence type="predicted"/>
<protein>
    <submittedName>
        <fullName evidence="3">Uncharacterized protein</fullName>
    </submittedName>
</protein>
<feature type="region of interest" description="Disordered" evidence="1">
    <location>
        <begin position="245"/>
        <end position="294"/>
    </location>
</feature>
<evidence type="ECO:0000313" key="4">
    <source>
        <dbReference type="Proteomes" id="UP000283841"/>
    </source>
</evidence>
<feature type="signal peptide" evidence="2">
    <location>
        <begin position="1"/>
        <end position="17"/>
    </location>
</feature>
<dbReference type="RefSeq" id="XP_028483549.1">
    <property type="nucleotide sequence ID" value="XM_028629089.1"/>
</dbReference>
<sequence length="310" mass="35072">MCKVLLCLGTLIQRLQHYLPYPRRCPCKRCVFVTRYVLEYGDLKGFDQVASESACVSVGGLISMLEPIHNLVLSRNQMEDLNEHRQPWMERPKKRGQGWPEARSRLRRKRVRDLDQDAITIDRIGSKPSGMSVLPISHPTSNLAFSIDNRVIGTHFPPVPSLRTEKQKEHLDSIQDKYSPYDEGNFVVSMSETMPLLLAEQQRGGVRSGTGLQRDFDIQGPAKTCCWSIAAIPYSYTPEDTSPASFGRFGSPRKISAPRQKKKHYGKAMRTLDDDLSNPTGQEKSVGRKKAPEWIDLPPGYPRTAIFEIT</sequence>
<dbReference type="GeneID" id="39598366"/>
<evidence type="ECO:0000313" key="3">
    <source>
        <dbReference type="EMBL" id="RWQ93904.1"/>
    </source>
</evidence>
<keyword evidence="4" id="KW-1185">Reference proteome</keyword>
<gene>
    <name evidence="3" type="ORF">C8Q69DRAFT_445819</name>
</gene>
<comment type="caution">
    <text evidence="3">The sequence shown here is derived from an EMBL/GenBank/DDBJ whole genome shotgun (WGS) entry which is preliminary data.</text>
</comment>
<reference evidence="3 4" key="1">
    <citation type="journal article" date="2018" name="Front. Microbiol.">
        <title>Genomic and genetic insights into a cosmopolitan fungus, Paecilomyces variotii (Eurotiales).</title>
        <authorList>
            <person name="Urquhart A.S."/>
            <person name="Mondo S.J."/>
            <person name="Makela M.R."/>
            <person name="Hane J.K."/>
            <person name="Wiebenga A."/>
            <person name="He G."/>
            <person name="Mihaltcheva S."/>
            <person name="Pangilinan J."/>
            <person name="Lipzen A."/>
            <person name="Barry K."/>
            <person name="de Vries R.P."/>
            <person name="Grigoriev I.V."/>
            <person name="Idnurm A."/>
        </authorList>
    </citation>
    <scope>NUCLEOTIDE SEQUENCE [LARGE SCALE GENOMIC DNA]</scope>
    <source>
        <strain evidence="3 4">CBS 101075</strain>
    </source>
</reference>